<dbReference type="PROSITE" id="PS00398">
    <property type="entry name" value="RECOMBINASES_2"/>
    <property type="match status" value="1"/>
</dbReference>
<evidence type="ECO:0000256" key="2">
    <source>
        <dbReference type="ARBA" id="ARBA00023125"/>
    </source>
</evidence>
<organism evidence="6 7">
    <name type="scientific">Phytobacter palmae</name>
    <dbReference type="NCBI Taxonomy" id="1855371"/>
    <lineage>
        <taxon>Bacteria</taxon>
        <taxon>Pseudomonadati</taxon>
        <taxon>Pseudomonadota</taxon>
        <taxon>Gammaproteobacteria</taxon>
        <taxon>Enterobacterales</taxon>
        <taxon>Enterobacteriaceae</taxon>
        <taxon>Phytobacter</taxon>
    </lineage>
</organism>
<feature type="domain" description="Resolvase/invertase-type recombinase catalytic" evidence="5">
    <location>
        <begin position="5"/>
        <end position="126"/>
    </location>
</feature>
<dbReference type="Pfam" id="PF00239">
    <property type="entry name" value="Resolvase"/>
    <property type="match status" value="1"/>
</dbReference>
<dbReference type="Proteomes" id="UP001411173">
    <property type="component" value="Unassembled WGS sequence"/>
</dbReference>
<keyword evidence="7" id="KW-1185">Reference proteome</keyword>
<dbReference type="Gene3D" id="3.40.50.1390">
    <property type="entry name" value="Resolvase, N-terminal catalytic domain"/>
    <property type="match status" value="1"/>
</dbReference>
<keyword evidence="2" id="KW-0238">DNA-binding</keyword>
<evidence type="ECO:0000259" key="5">
    <source>
        <dbReference type="PROSITE" id="PS51736"/>
    </source>
</evidence>
<proteinExistence type="predicted"/>
<gene>
    <name evidence="6" type="ORF">AAIG39_14240</name>
</gene>
<keyword evidence="3" id="KW-0233">DNA recombination</keyword>
<reference evidence="6 7" key="1">
    <citation type="submission" date="2024-02" db="EMBL/GenBank/DDBJ databases">
        <title>Whole genome of MDR Enterobacteriaceae from southern Thailand.</title>
        <authorList>
            <person name="Surachat K."/>
        </authorList>
    </citation>
    <scope>NUCLEOTIDE SEQUENCE [LARGE SCALE GENOMIC DNA]</scope>
    <source>
        <strain evidence="6 7">PSU_29</strain>
    </source>
</reference>
<dbReference type="EMBL" id="JBCIVJ010000010">
    <property type="protein sequence ID" value="MEN0580157.1"/>
    <property type="molecule type" value="Genomic_DNA"/>
</dbReference>
<dbReference type="RefSeq" id="WP_343194141.1">
    <property type="nucleotide sequence ID" value="NZ_JBCIVJ010000010.1"/>
</dbReference>
<protein>
    <submittedName>
        <fullName evidence="6">Recombinase family protein</fullName>
    </submittedName>
</protein>
<dbReference type="PANTHER" id="PTHR30461">
    <property type="entry name" value="DNA-INVERTASE FROM LAMBDOID PROPHAGE"/>
    <property type="match status" value="1"/>
</dbReference>
<name>A0ABU9V695_9ENTR</name>
<accession>A0ABU9V695</accession>
<comment type="caution">
    <text evidence="6">The sequence shown here is derived from an EMBL/GenBank/DDBJ whole genome shotgun (WGS) entry which is preliminary data.</text>
</comment>
<dbReference type="InterPro" id="IPR006119">
    <property type="entry name" value="Resolv_N"/>
</dbReference>
<sequence length="126" mass="14037">MNSSRIYAYLRASTKDQNAERARQDLQEFATSNDVAISAWFVENESGAALARPELMKLLDIAQSGDVLLVEQVDRLSRLNAEDWEKLTGMIKGKGVRVVALDLPTSHMMVNSGDEFTSRMMQALNS</sequence>
<dbReference type="SMART" id="SM00857">
    <property type="entry name" value="Resolvase"/>
    <property type="match status" value="1"/>
</dbReference>
<evidence type="ECO:0000256" key="4">
    <source>
        <dbReference type="PROSITE-ProRule" id="PRU10137"/>
    </source>
</evidence>
<evidence type="ECO:0000256" key="1">
    <source>
        <dbReference type="ARBA" id="ARBA00022908"/>
    </source>
</evidence>
<dbReference type="SUPFAM" id="SSF53041">
    <property type="entry name" value="Resolvase-like"/>
    <property type="match status" value="1"/>
</dbReference>
<dbReference type="InterPro" id="IPR050639">
    <property type="entry name" value="SSR_resolvase"/>
</dbReference>
<evidence type="ECO:0000313" key="6">
    <source>
        <dbReference type="EMBL" id="MEN0580157.1"/>
    </source>
</evidence>
<keyword evidence="1" id="KW-0229">DNA integration</keyword>
<evidence type="ECO:0000256" key="3">
    <source>
        <dbReference type="ARBA" id="ARBA00023172"/>
    </source>
</evidence>
<dbReference type="InterPro" id="IPR036162">
    <property type="entry name" value="Resolvase-like_N_sf"/>
</dbReference>
<dbReference type="PANTHER" id="PTHR30461:SF25">
    <property type="entry name" value="RESOLVASE-RELATED"/>
    <property type="match status" value="1"/>
</dbReference>
<dbReference type="PROSITE" id="PS51736">
    <property type="entry name" value="RECOMBINASES_3"/>
    <property type="match status" value="1"/>
</dbReference>
<feature type="non-terminal residue" evidence="6">
    <location>
        <position position="126"/>
    </location>
</feature>
<evidence type="ECO:0000313" key="7">
    <source>
        <dbReference type="Proteomes" id="UP001411173"/>
    </source>
</evidence>
<feature type="active site" description="O-(5'-phospho-DNA)-serine intermediate" evidence="4">
    <location>
        <position position="13"/>
    </location>
</feature>
<dbReference type="InterPro" id="IPR006118">
    <property type="entry name" value="Recombinase_CS"/>
</dbReference>
<dbReference type="PROSITE" id="PS00397">
    <property type="entry name" value="RECOMBINASES_1"/>
    <property type="match status" value="1"/>
</dbReference>